<dbReference type="InterPro" id="IPR033060">
    <property type="entry name" value="INTS7"/>
</dbReference>
<dbReference type="Pfam" id="PF24436">
    <property type="entry name" value="INTS7_N"/>
    <property type="match status" value="1"/>
</dbReference>
<dbReference type="PANTHER" id="PTHR13322">
    <property type="entry name" value="C1ORF73 PROTEIN"/>
    <property type="match status" value="1"/>
</dbReference>
<keyword evidence="5" id="KW-1185">Reference proteome</keyword>
<gene>
    <name evidence="4" type="ORF">NCGR_LOCUS26846</name>
</gene>
<dbReference type="SUPFAM" id="SSF48371">
    <property type="entry name" value="ARM repeat"/>
    <property type="match status" value="1"/>
</dbReference>
<feature type="domain" description="Integrator complex subunit 7 N-terminal" evidence="3">
    <location>
        <begin position="68"/>
        <end position="486"/>
    </location>
</feature>
<dbReference type="Proteomes" id="UP000604825">
    <property type="component" value="Unassembled WGS sequence"/>
</dbReference>
<name>A0A811PFC3_9POAL</name>
<proteinExistence type="inferred from homology"/>
<dbReference type="InterPro" id="IPR055195">
    <property type="entry name" value="INTS7_C_plant"/>
</dbReference>
<organism evidence="4 5">
    <name type="scientific">Miscanthus lutarioriparius</name>
    <dbReference type="NCBI Taxonomy" id="422564"/>
    <lineage>
        <taxon>Eukaryota</taxon>
        <taxon>Viridiplantae</taxon>
        <taxon>Streptophyta</taxon>
        <taxon>Embryophyta</taxon>
        <taxon>Tracheophyta</taxon>
        <taxon>Spermatophyta</taxon>
        <taxon>Magnoliopsida</taxon>
        <taxon>Liliopsida</taxon>
        <taxon>Poales</taxon>
        <taxon>Poaceae</taxon>
        <taxon>PACMAD clade</taxon>
        <taxon>Panicoideae</taxon>
        <taxon>Andropogonodae</taxon>
        <taxon>Andropogoneae</taxon>
        <taxon>Saccharinae</taxon>
        <taxon>Miscanthus</taxon>
    </lineage>
</organism>
<dbReference type="EMBL" id="CAJGYO010000006">
    <property type="protein sequence ID" value="CAD6240173.1"/>
    <property type="molecule type" value="Genomic_DNA"/>
</dbReference>
<evidence type="ECO:0000313" key="4">
    <source>
        <dbReference type="EMBL" id="CAD6240173.1"/>
    </source>
</evidence>
<comment type="caution">
    <text evidence="4">The sequence shown here is derived from an EMBL/GenBank/DDBJ whole genome shotgun (WGS) entry which is preliminary data.</text>
</comment>
<accession>A0A811PFC3</accession>
<feature type="domain" description="Integrator complex subunit 7-like C-terminal" evidence="2">
    <location>
        <begin position="1032"/>
        <end position="1184"/>
    </location>
</feature>
<sequence length="1315" mass="146358">MELERIPAASAMDWSIDLDRGLRSRQPATRVRAVDAAGPRLRQLCTCGTAPAPVASAYGVLPGEARVFAETMLLRLATEFRTADGAMRARIIKTLLNTATGPGALAGARVSEPDQLLRRVKVVYDTGNKRDRALALRVFGCFADIAKDSVHVRSLILSSLGASSALEVKAAIFAAGCICHLSEDFSRIILEVFRRLICSRTSEPQVITAAINAFWKLDSTLAVIHRVHEVGKQMVLGTLEDVFKSEMLFSLSRLSSKSIILFSDQVDLLLLFMDHDSSSVKSVALKCMRFMFRRNTCHFPVIRTVFGRLLPLIDDEDFPLDCKSDVLRILQKMLCCKASSNHHANGSELSKLLLAAESSLDSSLEMQGTALEILVEIFCILKEVRSDNISVLKDSSFAYAEWQGMMNNIPLTEDNSMNGPLCKIIAMIVNHIISLVNEVASRNICISSAVDKAYKTPFRLMLKLVSCYPSAASVALDILKSLVKELFLINGSDYSEVSVTSVEPFQTSVALKELSTSDDNVQLLATSIEASCIGTDIGNGKLDFLKIDCKNRKSIMHDLIRCTLKFANACHEVLCETSGARYNPHDSIKGLIKYVHQDAPQHWSTYESFHLIMCACVTQNTCKISGGNQESGDSKEHRNTLFTPSVWITQELCALRMTKMLIKKQKYWEAYRSSMYCCRKGLWFTASFVFRKLADAFEAGSFSFWLKSLLLLAAGEIEMKLLFFPSAIIKLVGELKMEGDFSEDLYCTETDADSTLSRSSELHGFRAKISDICGRTLLANNALASSASSDNDFLFQRWFISLRSSFLEVLTNVLDILNAHSSYEARGDHLTLSGEFIKDQVLALDHCSLRLSDLAKSYDLLAASHMDLDRHSSSSIARLALMCSLLAFCTAYSVYFSKACNYVESCKLPKRFSHASILQDLHGRVDGSDWQIVSQLRQFMSTSFDELDSLQSSTRISGSCNLEKGLYSLCHFAVASLLGVCDSAEAEKIQNGEDCLSALQGGLQVLSSILQKYLELPFVVPKYFFRVRPCLGAELYMFDSNPVNEKGMSIEPGFLLSLTLCMKWKRVLERSTIRAVKLYCILAASLETCLEAAGTRSKQFDQRRTAEMVELNSKLLQYIKNDLRKARNAKKNSHCGMDMVTAFACFEPTDSGQGFSSCLLDVSLFPEGSYQIKWQACCVDENGDPNGRWNMLFLLAVSVLEFIYVSLTNIFSNKAIYSWATDDISKKMIAICMPAQNTEALRRSLMDAAEQCVAVDFIMLEAEATFMYGGASENANSFVNRICDLENCVVRRYNPGVPYPYTQVNIQHFLHLYSL</sequence>
<reference evidence="4" key="1">
    <citation type="submission" date="2020-10" db="EMBL/GenBank/DDBJ databases">
        <authorList>
            <person name="Han B."/>
            <person name="Lu T."/>
            <person name="Zhao Q."/>
            <person name="Huang X."/>
            <person name="Zhao Y."/>
        </authorList>
    </citation>
    <scope>NUCLEOTIDE SEQUENCE</scope>
</reference>
<evidence type="ECO:0000256" key="1">
    <source>
        <dbReference type="ARBA" id="ARBA00008565"/>
    </source>
</evidence>
<dbReference type="GO" id="GO:0032039">
    <property type="term" value="C:integrator complex"/>
    <property type="evidence" value="ECO:0007669"/>
    <property type="project" value="InterPro"/>
</dbReference>
<evidence type="ECO:0008006" key="6">
    <source>
        <dbReference type="Google" id="ProtNLM"/>
    </source>
</evidence>
<evidence type="ECO:0000259" key="2">
    <source>
        <dbReference type="Pfam" id="PF22966"/>
    </source>
</evidence>
<evidence type="ECO:0000313" key="5">
    <source>
        <dbReference type="Proteomes" id="UP000604825"/>
    </source>
</evidence>
<comment type="similarity">
    <text evidence="1">Belongs to the Integrator subunit 7 family.</text>
</comment>
<evidence type="ECO:0000259" key="3">
    <source>
        <dbReference type="Pfam" id="PF24436"/>
    </source>
</evidence>
<dbReference type="GO" id="GO:0034472">
    <property type="term" value="P:snRNA 3'-end processing"/>
    <property type="evidence" value="ECO:0007669"/>
    <property type="project" value="TreeGrafter"/>
</dbReference>
<protein>
    <recommendedName>
        <fullName evidence="6">ARM repeat superfamily protein</fullName>
    </recommendedName>
</protein>
<dbReference type="InterPro" id="IPR016024">
    <property type="entry name" value="ARM-type_fold"/>
</dbReference>
<dbReference type="Pfam" id="PF22966">
    <property type="entry name" value="INTS7_C_plants"/>
    <property type="match status" value="1"/>
</dbReference>
<dbReference type="InterPro" id="IPR056516">
    <property type="entry name" value="INTS7_N"/>
</dbReference>
<dbReference type="OrthoDB" id="1921953at2759"/>
<dbReference type="PANTHER" id="PTHR13322:SF2">
    <property type="entry name" value="INTEGRATOR COMPLEX SUBUNIT 7"/>
    <property type="match status" value="1"/>
</dbReference>